<dbReference type="PANTHER" id="PTHR12526">
    <property type="entry name" value="GLYCOSYLTRANSFERASE"/>
    <property type="match status" value="1"/>
</dbReference>
<dbReference type="Proteomes" id="UP001556617">
    <property type="component" value="Unassembled WGS sequence"/>
</dbReference>
<keyword evidence="2 4" id="KW-0808">Transferase</keyword>
<reference evidence="4 5" key="1">
    <citation type="submission" date="2024-07" db="EMBL/GenBank/DDBJ databases">
        <authorList>
            <person name="Yun M."/>
        </authorList>
    </citation>
    <scope>NUCLEOTIDE SEQUENCE [LARGE SCALE GENOMIC DNA]</scope>
    <source>
        <strain evidence="4 5">MS01</strain>
    </source>
</reference>
<proteinExistence type="predicted"/>
<comment type="caution">
    <text evidence="4">The sequence shown here is derived from an EMBL/GenBank/DDBJ whole genome shotgun (WGS) entry which is preliminary data.</text>
</comment>
<organism evidence="4 5">
    <name type="scientific">Leuconostoc aquikimchii</name>
    <dbReference type="NCBI Taxonomy" id="3236804"/>
    <lineage>
        <taxon>Bacteria</taxon>
        <taxon>Bacillati</taxon>
        <taxon>Bacillota</taxon>
        <taxon>Bacilli</taxon>
        <taxon>Lactobacillales</taxon>
        <taxon>Lactobacillaceae</taxon>
        <taxon>Leuconostoc</taxon>
    </lineage>
</organism>
<name>A0ABV3S2K2_9LACO</name>
<keyword evidence="1 4" id="KW-0328">Glycosyltransferase</keyword>
<evidence type="ECO:0000259" key="3">
    <source>
        <dbReference type="Pfam" id="PF00534"/>
    </source>
</evidence>
<dbReference type="Gene3D" id="3.40.50.2000">
    <property type="entry name" value="Glycogen Phosphorylase B"/>
    <property type="match status" value="2"/>
</dbReference>
<sequence length="509" mass="60216">MQSIFLTTFYAENLSGASYAVDKRLELFERHNVSAIAITTTFYVTNRFYFINHFPEKKDNFCDLTDILTDNIYVAEQDAYQKYLLNKDRQYEFNLEMNSASSKNGSYLSWKCYPDGRLLNISYYNQANNLLRTDHYDWRGYLSTRSYYGYDGTNKNSYVAKREHLNSNGDIRIVYYFNSQNKIRRVDWIHEGKQIDTFYNENDLLSAALIYYTRANKKQYLVIADLFISDTLAKLQILNKKDNIKLFIQLHNIQLKETKNSDDIRIGYSYPILNQNNYTGIIALTRRQKQDINELQSYKTDKIYYIPENWFSLQDVNKHDEIRWQDKEDGLIIISARLDRVKQIDHAIIAVKFAHQRNSKIHLEIWGDGVERESLQKLINLNNAQSYIQLKGITNNQQMKHRIAQAQLHLLTSKHEGLPMVLFEAQMGQTPSICYDIDYGPDDMITNRINGDLIAPNDKKYLAMRIEELFSEPEQGTLRYYALNSKKNMEKYSEDKIWQLWEKLMERNF</sequence>
<evidence type="ECO:0000256" key="1">
    <source>
        <dbReference type="ARBA" id="ARBA00022676"/>
    </source>
</evidence>
<feature type="domain" description="Glycosyl transferase family 1" evidence="3">
    <location>
        <begin position="325"/>
        <end position="474"/>
    </location>
</feature>
<evidence type="ECO:0000256" key="2">
    <source>
        <dbReference type="ARBA" id="ARBA00022679"/>
    </source>
</evidence>
<accession>A0ABV3S2K2</accession>
<gene>
    <name evidence="4" type="ORF">AB3K24_02880</name>
</gene>
<evidence type="ECO:0000313" key="5">
    <source>
        <dbReference type="Proteomes" id="UP001556617"/>
    </source>
</evidence>
<dbReference type="SUPFAM" id="SSF53756">
    <property type="entry name" value="UDP-Glycosyltransferase/glycogen phosphorylase"/>
    <property type="match status" value="1"/>
</dbReference>
<evidence type="ECO:0000313" key="4">
    <source>
        <dbReference type="EMBL" id="MEX0380293.1"/>
    </source>
</evidence>
<dbReference type="InterPro" id="IPR001296">
    <property type="entry name" value="Glyco_trans_1"/>
</dbReference>
<dbReference type="Pfam" id="PF00534">
    <property type="entry name" value="Glycos_transf_1"/>
    <property type="match status" value="1"/>
</dbReference>
<dbReference type="GO" id="GO:0016757">
    <property type="term" value="F:glycosyltransferase activity"/>
    <property type="evidence" value="ECO:0007669"/>
    <property type="project" value="UniProtKB-KW"/>
</dbReference>
<dbReference type="PANTHER" id="PTHR12526:SF629">
    <property type="entry name" value="TEICHURONIC ACID BIOSYNTHESIS GLYCOSYLTRANSFERASE TUAH-RELATED"/>
    <property type="match status" value="1"/>
</dbReference>
<dbReference type="RefSeq" id="WP_367973706.1">
    <property type="nucleotide sequence ID" value="NZ_JBFPEQ010000001.1"/>
</dbReference>
<dbReference type="EC" id="2.4.-.-" evidence="4"/>
<dbReference type="EMBL" id="JBFPER010000001">
    <property type="protein sequence ID" value="MEX0380293.1"/>
    <property type="molecule type" value="Genomic_DNA"/>
</dbReference>
<protein>
    <submittedName>
        <fullName evidence="4">Glycosyltransferase</fullName>
        <ecNumber evidence="4">2.4.-.-</ecNumber>
    </submittedName>
</protein>
<keyword evidence="5" id="KW-1185">Reference proteome</keyword>